<keyword evidence="1" id="KW-0812">Transmembrane</keyword>
<gene>
    <name evidence="2" type="ORF">SAMN04489864_102266</name>
</gene>
<dbReference type="AlphaFoldDB" id="A0A1I2UR98"/>
<protein>
    <submittedName>
        <fullName evidence="2">Uncharacterized protein</fullName>
    </submittedName>
</protein>
<accession>A0A1I2UR98</accession>
<dbReference type="Proteomes" id="UP000199666">
    <property type="component" value="Unassembled WGS sequence"/>
</dbReference>
<feature type="transmembrane region" description="Helical" evidence="1">
    <location>
        <begin position="9"/>
        <end position="29"/>
    </location>
</feature>
<evidence type="ECO:0000313" key="2">
    <source>
        <dbReference type="EMBL" id="SFG78789.1"/>
    </source>
</evidence>
<dbReference type="OrthoDB" id="795346at2"/>
<dbReference type="RefSeq" id="WP_090992319.1">
    <property type="nucleotide sequence ID" value="NZ_FOPP01000002.1"/>
</dbReference>
<keyword evidence="1" id="KW-1133">Transmembrane helix</keyword>
<organism evidence="2 3">
    <name type="scientific">Pedobacter insulae</name>
    <dbReference type="NCBI Taxonomy" id="414048"/>
    <lineage>
        <taxon>Bacteria</taxon>
        <taxon>Pseudomonadati</taxon>
        <taxon>Bacteroidota</taxon>
        <taxon>Sphingobacteriia</taxon>
        <taxon>Sphingobacteriales</taxon>
        <taxon>Sphingobacteriaceae</taxon>
        <taxon>Pedobacter</taxon>
    </lineage>
</organism>
<dbReference type="EMBL" id="FOPP01000002">
    <property type="protein sequence ID" value="SFG78789.1"/>
    <property type="molecule type" value="Genomic_DNA"/>
</dbReference>
<keyword evidence="3" id="KW-1185">Reference proteome</keyword>
<reference evidence="2 3" key="1">
    <citation type="submission" date="2016-10" db="EMBL/GenBank/DDBJ databases">
        <authorList>
            <person name="de Groot N.N."/>
        </authorList>
    </citation>
    <scope>NUCLEOTIDE SEQUENCE [LARGE SCALE GENOMIC DNA]</scope>
    <source>
        <strain evidence="2 3">DSM 18684</strain>
    </source>
</reference>
<proteinExistence type="predicted"/>
<dbReference type="STRING" id="414048.SAMN04489864_102266"/>
<sequence length="165" mass="19047">MTFKIKQNLSLVATFAIIVSAVIVSYYFISLKKAPYTVASFKSFTFKWGTSSNLENAYLSSDGSYHYLNNRDSLIETRVKLRTNDIIFIHNKINELGLWELPNIVGKPNSKGNSPVYELQFNYEQKSKKITIYSDFDQDPQLLDSAMRIVELIQQTINEAETRYH</sequence>
<evidence type="ECO:0000256" key="1">
    <source>
        <dbReference type="SAM" id="Phobius"/>
    </source>
</evidence>
<keyword evidence="1" id="KW-0472">Membrane</keyword>
<evidence type="ECO:0000313" key="3">
    <source>
        <dbReference type="Proteomes" id="UP000199666"/>
    </source>
</evidence>
<name>A0A1I2UR98_9SPHI</name>